<dbReference type="GO" id="GO:1990904">
    <property type="term" value="C:ribonucleoprotein complex"/>
    <property type="evidence" value="ECO:0007669"/>
    <property type="project" value="UniProtKB-KW"/>
</dbReference>
<dbReference type="Pfam" id="PF01281">
    <property type="entry name" value="Ribosomal_L9_N"/>
    <property type="match status" value="1"/>
</dbReference>
<evidence type="ECO:0000313" key="10">
    <source>
        <dbReference type="EMBL" id="RMA97559.1"/>
    </source>
</evidence>
<sequence length="150" mass="16789">MKVILVKDVEGWGTLGDIIDVKPGFARNYLIPKGFAYPATEGYVKHVQDILNQKARKLEKQKQEAEKIAQQIDGLELDIPRPVGPTGKMYGSVSSADIVEAIKEKTGLEIDKKKIMLRNPIRDLGAYNITIRLHPEVSAKIKINIIPEEQ</sequence>
<organism evidence="10 11">
    <name type="scientific">Hydrogenothermus marinus</name>
    <dbReference type="NCBI Taxonomy" id="133270"/>
    <lineage>
        <taxon>Bacteria</taxon>
        <taxon>Pseudomonadati</taxon>
        <taxon>Aquificota</taxon>
        <taxon>Aquificia</taxon>
        <taxon>Aquificales</taxon>
        <taxon>Hydrogenothermaceae</taxon>
        <taxon>Hydrogenothermus</taxon>
    </lineage>
</organism>
<dbReference type="Pfam" id="PF03948">
    <property type="entry name" value="Ribosomal_L9_C"/>
    <property type="match status" value="1"/>
</dbReference>
<dbReference type="Gene3D" id="3.40.5.10">
    <property type="entry name" value="Ribosomal protein L9, N-terminal domain"/>
    <property type="match status" value="1"/>
</dbReference>
<keyword evidence="5 7" id="KW-0687">Ribonucleoprotein</keyword>
<evidence type="ECO:0000256" key="3">
    <source>
        <dbReference type="ARBA" id="ARBA00022884"/>
    </source>
</evidence>
<dbReference type="EMBL" id="REFO01000010">
    <property type="protein sequence ID" value="RMA97559.1"/>
    <property type="molecule type" value="Genomic_DNA"/>
</dbReference>
<evidence type="ECO:0000256" key="7">
    <source>
        <dbReference type="HAMAP-Rule" id="MF_00503"/>
    </source>
</evidence>
<proteinExistence type="inferred from homology"/>
<name>A0A3M0BMR5_9AQUI</name>
<dbReference type="GO" id="GO:0019843">
    <property type="term" value="F:rRNA binding"/>
    <property type="evidence" value="ECO:0007669"/>
    <property type="project" value="UniProtKB-UniRule"/>
</dbReference>
<dbReference type="PROSITE" id="PS00651">
    <property type="entry name" value="RIBOSOMAL_L9"/>
    <property type="match status" value="1"/>
</dbReference>
<evidence type="ECO:0000256" key="1">
    <source>
        <dbReference type="ARBA" id="ARBA00010605"/>
    </source>
</evidence>
<dbReference type="SUPFAM" id="SSF55653">
    <property type="entry name" value="Ribosomal protein L9 C-domain"/>
    <property type="match status" value="1"/>
</dbReference>
<dbReference type="InterPro" id="IPR036791">
    <property type="entry name" value="Ribosomal_bL9_C_sf"/>
</dbReference>
<dbReference type="NCBIfam" id="TIGR00158">
    <property type="entry name" value="L9"/>
    <property type="match status" value="1"/>
</dbReference>
<dbReference type="InterPro" id="IPR020594">
    <property type="entry name" value="Ribosomal_bL9_bac/chp"/>
</dbReference>
<protein>
    <recommendedName>
        <fullName evidence="6 7">Large ribosomal subunit protein bL9</fullName>
    </recommendedName>
</protein>
<feature type="domain" description="Ribosomal protein L9" evidence="9">
    <location>
        <begin position="13"/>
        <end position="40"/>
    </location>
</feature>
<comment type="similarity">
    <text evidence="1 7">Belongs to the bacterial ribosomal protein bL9 family.</text>
</comment>
<comment type="caution">
    <text evidence="10">The sequence shown here is derived from an EMBL/GenBank/DDBJ whole genome shotgun (WGS) entry which is preliminary data.</text>
</comment>
<evidence type="ECO:0000256" key="2">
    <source>
        <dbReference type="ARBA" id="ARBA00022730"/>
    </source>
</evidence>
<reference evidence="10 11" key="1">
    <citation type="submission" date="2018-10" db="EMBL/GenBank/DDBJ databases">
        <title>Genomic Encyclopedia of Archaeal and Bacterial Type Strains, Phase II (KMG-II): from individual species to whole genera.</title>
        <authorList>
            <person name="Goeker M."/>
        </authorList>
    </citation>
    <scope>NUCLEOTIDE SEQUENCE [LARGE SCALE GENOMIC DNA]</scope>
    <source>
        <strain evidence="10 11">VM1</strain>
    </source>
</reference>
<dbReference type="PANTHER" id="PTHR21368">
    <property type="entry name" value="50S RIBOSOMAL PROTEIN L9"/>
    <property type="match status" value="1"/>
</dbReference>
<keyword evidence="2 7" id="KW-0699">rRNA-binding</keyword>
<evidence type="ECO:0000256" key="6">
    <source>
        <dbReference type="ARBA" id="ARBA00035292"/>
    </source>
</evidence>
<dbReference type="RefSeq" id="WP_121922337.1">
    <property type="nucleotide sequence ID" value="NZ_REFO01000010.1"/>
</dbReference>
<evidence type="ECO:0000259" key="9">
    <source>
        <dbReference type="PROSITE" id="PS00651"/>
    </source>
</evidence>
<feature type="coiled-coil region" evidence="8">
    <location>
        <begin position="44"/>
        <end position="78"/>
    </location>
</feature>
<dbReference type="GO" id="GO:0006412">
    <property type="term" value="P:translation"/>
    <property type="evidence" value="ECO:0007669"/>
    <property type="project" value="UniProtKB-UniRule"/>
</dbReference>
<dbReference type="InterPro" id="IPR000244">
    <property type="entry name" value="Ribosomal_bL9"/>
</dbReference>
<dbReference type="Proteomes" id="UP000280842">
    <property type="component" value="Unassembled WGS sequence"/>
</dbReference>
<dbReference type="Gene3D" id="3.10.430.100">
    <property type="entry name" value="Ribosomal protein L9, C-terminal domain"/>
    <property type="match status" value="1"/>
</dbReference>
<evidence type="ECO:0000313" key="11">
    <source>
        <dbReference type="Proteomes" id="UP000280842"/>
    </source>
</evidence>
<dbReference type="SUPFAM" id="SSF55658">
    <property type="entry name" value="L9 N-domain-like"/>
    <property type="match status" value="1"/>
</dbReference>
<dbReference type="HAMAP" id="MF_00503">
    <property type="entry name" value="Ribosomal_bL9"/>
    <property type="match status" value="1"/>
</dbReference>
<evidence type="ECO:0000256" key="4">
    <source>
        <dbReference type="ARBA" id="ARBA00022980"/>
    </source>
</evidence>
<evidence type="ECO:0000256" key="8">
    <source>
        <dbReference type="SAM" id="Coils"/>
    </source>
</evidence>
<dbReference type="GO" id="GO:0005840">
    <property type="term" value="C:ribosome"/>
    <property type="evidence" value="ECO:0007669"/>
    <property type="project" value="UniProtKB-KW"/>
</dbReference>
<dbReference type="AlphaFoldDB" id="A0A3M0BMR5"/>
<accession>A0A3M0BMR5</accession>
<keyword evidence="4 7" id="KW-0689">Ribosomal protein</keyword>
<keyword evidence="8" id="KW-0175">Coiled coil</keyword>
<gene>
    <name evidence="7" type="primary">rplI</name>
    <name evidence="10" type="ORF">CLV39_0175</name>
</gene>
<dbReference type="GO" id="GO:0003735">
    <property type="term" value="F:structural constituent of ribosome"/>
    <property type="evidence" value="ECO:0007669"/>
    <property type="project" value="InterPro"/>
</dbReference>
<keyword evidence="11" id="KW-1185">Reference proteome</keyword>
<comment type="function">
    <text evidence="7">Binds to the 23S rRNA.</text>
</comment>
<dbReference type="InterPro" id="IPR020069">
    <property type="entry name" value="Ribosomal_bL9_C"/>
</dbReference>
<dbReference type="OrthoDB" id="9788336at2"/>
<dbReference type="InterPro" id="IPR009027">
    <property type="entry name" value="Ribosomal_bL9/RNase_H1_N"/>
</dbReference>
<evidence type="ECO:0000256" key="5">
    <source>
        <dbReference type="ARBA" id="ARBA00023274"/>
    </source>
</evidence>
<dbReference type="InterPro" id="IPR036935">
    <property type="entry name" value="Ribosomal_bL9_N_sf"/>
</dbReference>
<keyword evidence="3 7" id="KW-0694">RNA-binding</keyword>
<dbReference type="InterPro" id="IPR020070">
    <property type="entry name" value="Ribosomal_bL9_N"/>
</dbReference>